<accession>A0AAY4D5C9</accession>
<dbReference type="Proteomes" id="UP000694580">
    <property type="component" value="Chromosome 10"/>
</dbReference>
<dbReference type="AlphaFoldDB" id="A0AAY4D5C9"/>
<evidence type="ECO:0000313" key="1">
    <source>
        <dbReference type="Ensembl" id="ENSDCDP00010039546.1"/>
    </source>
</evidence>
<evidence type="ECO:0000313" key="2">
    <source>
        <dbReference type="Proteomes" id="UP000694580"/>
    </source>
</evidence>
<proteinExistence type="predicted"/>
<protein>
    <submittedName>
        <fullName evidence="1">Uncharacterized protein</fullName>
    </submittedName>
</protein>
<reference evidence="1 2" key="1">
    <citation type="submission" date="2020-06" db="EMBL/GenBank/DDBJ databases">
        <authorList>
            <consortium name="Wellcome Sanger Institute Data Sharing"/>
        </authorList>
    </citation>
    <scope>NUCLEOTIDE SEQUENCE [LARGE SCALE GENOMIC DNA]</scope>
</reference>
<organism evidence="1 2">
    <name type="scientific">Denticeps clupeoides</name>
    <name type="common">denticle herring</name>
    <dbReference type="NCBI Taxonomy" id="299321"/>
    <lineage>
        <taxon>Eukaryota</taxon>
        <taxon>Metazoa</taxon>
        <taxon>Chordata</taxon>
        <taxon>Craniata</taxon>
        <taxon>Vertebrata</taxon>
        <taxon>Euteleostomi</taxon>
        <taxon>Actinopterygii</taxon>
        <taxon>Neopterygii</taxon>
        <taxon>Teleostei</taxon>
        <taxon>Clupei</taxon>
        <taxon>Clupeiformes</taxon>
        <taxon>Denticipitoidei</taxon>
        <taxon>Denticipitidae</taxon>
        <taxon>Denticeps</taxon>
    </lineage>
</organism>
<name>A0AAY4D5C9_9TELE</name>
<keyword evidence="2" id="KW-1185">Reference proteome</keyword>
<reference evidence="1" key="2">
    <citation type="submission" date="2025-08" db="UniProtKB">
        <authorList>
            <consortium name="Ensembl"/>
        </authorList>
    </citation>
    <scope>IDENTIFICATION</scope>
</reference>
<reference evidence="1" key="3">
    <citation type="submission" date="2025-09" db="UniProtKB">
        <authorList>
            <consortium name="Ensembl"/>
        </authorList>
    </citation>
    <scope>IDENTIFICATION</scope>
</reference>
<sequence>MARVGGQSVPPIAPVRDCQEVCGDPRGVRKGRKSRTARRMMANGGRGAQPPVGSAHCARTLVRSSRSCQSFLTSCGLYFAAFPLLSDTEKINTILARPTGSAWSWGITLWQREDTSCLVSFSSQ</sequence>
<dbReference type="Ensembl" id="ENSDCDT00010049328.1">
    <property type="protein sequence ID" value="ENSDCDP00010039546.1"/>
    <property type="gene ID" value="ENSDCDG00010025421.1"/>
</dbReference>